<dbReference type="GO" id="GO:0030246">
    <property type="term" value="F:carbohydrate binding"/>
    <property type="evidence" value="ECO:0007669"/>
    <property type="project" value="InterPro"/>
</dbReference>
<dbReference type="GO" id="GO:0005764">
    <property type="term" value="C:lysosome"/>
    <property type="evidence" value="ECO:0007669"/>
    <property type="project" value="TreeGrafter"/>
</dbReference>
<feature type="domain" description="Glycosyl hydrolase family 38 C-terminal" evidence="1">
    <location>
        <begin position="2"/>
        <end position="78"/>
    </location>
</feature>
<dbReference type="PANTHER" id="PTHR11607">
    <property type="entry name" value="ALPHA-MANNOSIDASE"/>
    <property type="match status" value="1"/>
</dbReference>
<dbReference type="InterPro" id="IPR011013">
    <property type="entry name" value="Gal_mutarotase_sf_dom"/>
</dbReference>
<keyword evidence="3" id="KW-1185">Reference proteome</keyword>
<sequence length="110" mass="12152">SSGRQLIRRIRTKNLHDPIASNYYPVINRILIKGAGETSPESPPLALAVYTDRPQGGSSLEQGQLELMVHRRLVRDDGLGVNEALMEQGVDNHGRLPSYKSTQSLMNGDK</sequence>
<dbReference type="Pfam" id="PF07748">
    <property type="entry name" value="Glyco_hydro_38C"/>
    <property type="match status" value="1"/>
</dbReference>
<dbReference type="PANTHER" id="PTHR11607:SF3">
    <property type="entry name" value="LYSOSOMAL ALPHA-MANNOSIDASE"/>
    <property type="match status" value="1"/>
</dbReference>
<reference evidence="2 3" key="1">
    <citation type="submission" date="2015-03" db="EMBL/GenBank/DDBJ databases">
        <title>Draft genome of the nematode, Opisthorchis viverrini.</title>
        <authorList>
            <person name="Mitreva M."/>
        </authorList>
    </citation>
    <scope>NUCLEOTIDE SEQUENCE [LARGE SCALE GENOMIC DNA]</scope>
    <source>
        <strain evidence="2">Khon Kaen</strain>
    </source>
</reference>
<dbReference type="Gene3D" id="2.70.98.30">
    <property type="entry name" value="Golgi alpha-mannosidase II, domain 4"/>
    <property type="match status" value="1"/>
</dbReference>
<protein>
    <recommendedName>
        <fullName evidence="1">Glycosyl hydrolase family 38 C-terminal domain-containing protein</fullName>
    </recommendedName>
</protein>
<gene>
    <name evidence="2" type="ORF">X801_08778</name>
</gene>
<dbReference type="AlphaFoldDB" id="A0A1S8WM31"/>
<evidence type="ECO:0000259" key="1">
    <source>
        <dbReference type="Pfam" id="PF07748"/>
    </source>
</evidence>
<evidence type="ECO:0000313" key="3">
    <source>
        <dbReference type="Proteomes" id="UP000243686"/>
    </source>
</evidence>
<proteinExistence type="predicted"/>
<dbReference type="EMBL" id="KV904916">
    <property type="protein sequence ID" value="OON15421.1"/>
    <property type="molecule type" value="Genomic_DNA"/>
</dbReference>
<accession>A0A1S8WM31</accession>
<organism evidence="2 3">
    <name type="scientific">Opisthorchis viverrini</name>
    <name type="common">Southeast Asian liver fluke</name>
    <dbReference type="NCBI Taxonomy" id="6198"/>
    <lineage>
        <taxon>Eukaryota</taxon>
        <taxon>Metazoa</taxon>
        <taxon>Spiralia</taxon>
        <taxon>Lophotrochozoa</taxon>
        <taxon>Platyhelminthes</taxon>
        <taxon>Trematoda</taxon>
        <taxon>Digenea</taxon>
        <taxon>Opisthorchiida</taxon>
        <taxon>Opisthorchiata</taxon>
        <taxon>Opisthorchiidae</taxon>
        <taxon>Opisthorchis</taxon>
    </lineage>
</organism>
<dbReference type="GO" id="GO:0006013">
    <property type="term" value="P:mannose metabolic process"/>
    <property type="evidence" value="ECO:0007669"/>
    <property type="project" value="InterPro"/>
</dbReference>
<name>A0A1S8WM31_OPIVI</name>
<feature type="non-terminal residue" evidence="2">
    <location>
        <position position="1"/>
    </location>
</feature>
<dbReference type="GO" id="GO:0004559">
    <property type="term" value="F:alpha-mannosidase activity"/>
    <property type="evidence" value="ECO:0007669"/>
    <property type="project" value="InterPro"/>
</dbReference>
<dbReference type="InterPro" id="IPR050843">
    <property type="entry name" value="Glycosyl_Hydrlase_38"/>
</dbReference>
<dbReference type="InterPro" id="IPR011682">
    <property type="entry name" value="Glyco_hydro_38_C"/>
</dbReference>
<dbReference type="SUPFAM" id="SSF74650">
    <property type="entry name" value="Galactose mutarotase-like"/>
    <property type="match status" value="1"/>
</dbReference>
<dbReference type="Proteomes" id="UP000243686">
    <property type="component" value="Unassembled WGS sequence"/>
</dbReference>
<evidence type="ECO:0000313" key="2">
    <source>
        <dbReference type="EMBL" id="OON15421.1"/>
    </source>
</evidence>